<dbReference type="AlphaFoldDB" id="A0A381TDV1"/>
<reference evidence="3" key="1">
    <citation type="submission" date="2018-05" db="EMBL/GenBank/DDBJ databases">
        <authorList>
            <person name="Lanie J.A."/>
            <person name="Ng W.-L."/>
            <person name="Kazmierczak K.M."/>
            <person name="Andrzejewski T.M."/>
            <person name="Davidsen T.M."/>
            <person name="Wayne K.J."/>
            <person name="Tettelin H."/>
            <person name="Glass J.I."/>
            <person name="Rusch D."/>
            <person name="Podicherti R."/>
            <person name="Tsui H.-C.T."/>
            <person name="Winkler M.E."/>
        </authorList>
    </citation>
    <scope>NUCLEOTIDE SEQUENCE</scope>
</reference>
<dbReference type="Gene3D" id="3.90.25.10">
    <property type="entry name" value="UDP-galactose 4-epimerase, domain 1"/>
    <property type="match status" value="1"/>
</dbReference>
<accession>A0A381TDV1</accession>
<evidence type="ECO:0000259" key="2">
    <source>
        <dbReference type="Pfam" id="PF01370"/>
    </source>
</evidence>
<proteinExistence type="inferred from homology"/>
<feature type="domain" description="NAD-dependent epimerase/dehydratase" evidence="2">
    <location>
        <begin position="3"/>
        <end position="226"/>
    </location>
</feature>
<dbReference type="EMBL" id="UINC01004385">
    <property type="protein sequence ID" value="SVA13939.1"/>
    <property type="molecule type" value="Genomic_DNA"/>
</dbReference>
<dbReference type="Pfam" id="PF01370">
    <property type="entry name" value="Epimerase"/>
    <property type="match status" value="1"/>
</dbReference>
<organism evidence="3">
    <name type="scientific">marine metagenome</name>
    <dbReference type="NCBI Taxonomy" id="408172"/>
    <lineage>
        <taxon>unclassified sequences</taxon>
        <taxon>metagenomes</taxon>
        <taxon>ecological metagenomes</taxon>
    </lineage>
</organism>
<comment type="similarity">
    <text evidence="1">Belongs to the NAD(P)-dependent epimerase/dehydratase family.</text>
</comment>
<protein>
    <recommendedName>
        <fullName evidence="2">NAD-dependent epimerase/dehydratase domain-containing protein</fullName>
    </recommendedName>
</protein>
<evidence type="ECO:0000313" key="3">
    <source>
        <dbReference type="EMBL" id="SVA13939.1"/>
    </source>
</evidence>
<dbReference type="InterPro" id="IPR001509">
    <property type="entry name" value="Epimerase_deHydtase"/>
</dbReference>
<gene>
    <name evidence="3" type="ORF">METZ01_LOCUS66793</name>
</gene>
<evidence type="ECO:0000256" key="1">
    <source>
        <dbReference type="ARBA" id="ARBA00007637"/>
    </source>
</evidence>
<dbReference type="PANTHER" id="PTHR43000">
    <property type="entry name" value="DTDP-D-GLUCOSE 4,6-DEHYDRATASE-RELATED"/>
    <property type="match status" value="1"/>
</dbReference>
<name>A0A381TDV1_9ZZZZ</name>
<dbReference type="SUPFAM" id="SSF51735">
    <property type="entry name" value="NAD(P)-binding Rossmann-fold domains"/>
    <property type="match status" value="1"/>
</dbReference>
<dbReference type="InterPro" id="IPR036291">
    <property type="entry name" value="NAD(P)-bd_dom_sf"/>
</dbReference>
<sequence length="306" mass="32593">MKALVTGAAGFVGSHLVAHLLAEGDSVVGTDRTSGGPDLLDPDRLVDLLADVRPDVVFHLAGQADVARSWTDPTSTIRTNTEGTHHLLGAARTAEVRRVVTVTSADVYGIVGPDDLPLTEDAPFRPVSPYAASKAMADILAQQAHLGHGQDVVRARSFNHFGPGQGEAGVCSALAARIARCEMACGTSIAVGNLQARRDFTDVRDVVRAYRHLAVRGRAGQAYNVCSGTAVSIETILEVLLGLADQPIEVVGDQNLFRPVDLPELRGDASRLQAETGWSPQHSMGATLSEVLDEWRGRLRREPEAD</sequence>
<dbReference type="Gene3D" id="3.40.50.720">
    <property type="entry name" value="NAD(P)-binding Rossmann-like Domain"/>
    <property type="match status" value="1"/>
</dbReference>